<evidence type="ECO:0000313" key="2">
    <source>
        <dbReference type="EMBL" id="AXS65115.1"/>
    </source>
</evidence>
<gene>
    <name evidence="2" type="primary">atp8</name>
</gene>
<dbReference type="AlphaFoldDB" id="A0A346RGB8"/>
<proteinExistence type="predicted"/>
<keyword evidence="1" id="KW-0812">Transmembrane</keyword>
<accession>A0A346RGB8</accession>
<reference evidence="2" key="1">
    <citation type="journal article" date="2018" name="J. ISSAAS">
        <title>The contribution of mitochondrial metagenomics to large-scale data mining and phylogenetic analysis of Coleoptera.</title>
        <authorList>
            <person name="Miller K."/>
            <person name="Linard B."/>
            <person name="Motyka M."/>
            <person name="Bocek M."/>
            <person name="Vogler A.P."/>
        </authorList>
    </citation>
    <scope>NUCLEOTIDE SEQUENCE</scope>
</reference>
<organism evidence="2">
    <name type="scientific">Elateroidea sp. 6 KM-2017</name>
    <dbReference type="NCBI Taxonomy" id="2219429"/>
    <lineage>
        <taxon>Eukaryota</taxon>
        <taxon>Metazoa</taxon>
        <taxon>Ecdysozoa</taxon>
        <taxon>Arthropoda</taxon>
        <taxon>Hexapoda</taxon>
        <taxon>Insecta</taxon>
        <taxon>Pterygota</taxon>
        <taxon>Neoptera</taxon>
        <taxon>Endopterygota</taxon>
        <taxon>Coleoptera</taxon>
        <taxon>Polyphaga</taxon>
        <taxon>Elateriformia</taxon>
        <taxon>Elateroidea</taxon>
    </lineage>
</organism>
<geneLocation type="mitochondrion" evidence="2"/>
<keyword evidence="1" id="KW-0472">Membrane</keyword>
<name>A0A346RGB8_9COLE</name>
<keyword evidence="1" id="KW-1133">Transmembrane helix</keyword>
<evidence type="ECO:0000256" key="1">
    <source>
        <dbReference type="SAM" id="Phobius"/>
    </source>
</evidence>
<protein>
    <submittedName>
        <fullName evidence="2">ATP synthase F0 subunit 8</fullName>
    </submittedName>
</protein>
<keyword evidence="2" id="KW-0496">Mitochondrion</keyword>
<dbReference type="EMBL" id="MG193360">
    <property type="protein sequence ID" value="AXS65115.1"/>
    <property type="molecule type" value="Genomic_DNA"/>
</dbReference>
<feature type="transmembrane region" description="Helical" evidence="1">
    <location>
        <begin position="12"/>
        <end position="33"/>
    </location>
</feature>
<sequence>MYQMAPLSWTILFMYFISIYMMMNSLNFFLFNYNPPLNSIKKMKFSTNWKW</sequence>